<dbReference type="Gene3D" id="1.10.530.10">
    <property type="match status" value="1"/>
</dbReference>
<evidence type="ECO:0000313" key="3">
    <source>
        <dbReference type="Proteomes" id="UP000190064"/>
    </source>
</evidence>
<dbReference type="InterPro" id="IPR053195">
    <property type="entry name" value="Bax-like"/>
</dbReference>
<proteinExistence type="predicted"/>
<evidence type="ECO:0000259" key="1">
    <source>
        <dbReference type="Pfam" id="PF01832"/>
    </source>
</evidence>
<dbReference type="PANTHER" id="PTHR40572">
    <property type="entry name" value="PROTEIN BAX"/>
    <property type="match status" value="1"/>
</dbReference>
<dbReference type="AlphaFoldDB" id="A0A1T1HGD0"/>
<dbReference type="Pfam" id="PF01832">
    <property type="entry name" value="Glucosaminidase"/>
    <property type="match status" value="1"/>
</dbReference>
<dbReference type="InterPro" id="IPR002901">
    <property type="entry name" value="MGlyc_endo_b_GlcNAc-like_dom"/>
</dbReference>
<dbReference type="Proteomes" id="UP000190064">
    <property type="component" value="Unassembled WGS sequence"/>
</dbReference>
<dbReference type="GO" id="GO:0004040">
    <property type="term" value="F:amidase activity"/>
    <property type="evidence" value="ECO:0007669"/>
    <property type="project" value="InterPro"/>
</dbReference>
<organism evidence="2 3">
    <name type="scientific">Oceanospirillum linum</name>
    <dbReference type="NCBI Taxonomy" id="966"/>
    <lineage>
        <taxon>Bacteria</taxon>
        <taxon>Pseudomonadati</taxon>
        <taxon>Pseudomonadota</taxon>
        <taxon>Gammaproteobacteria</taxon>
        <taxon>Oceanospirillales</taxon>
        <taxon>Oceanospirillaceae</taxon>
        <taxon>Oceanospirillum</taxon>
    </lineage>
</organism>
<feature type="domain" description="Mannosyl-glycoprotein endo-beta-N-acetylglucosamidase-like" evidence="1">
    <location>
        <begin position="117"/>
        <end position="236"/>
    </location>
</feature>
<dbReference type="EMBL" id="MTSD02000001">
    <property type="protein sequence ID" value="OOV88919.1"/>
    <property type="molecule type" value="Genomic_DNA"/>
</dbReference>
<keyword evidence="3" id="KW-1185">Reference proteome</keyword>
<evidence type="ECO:0000313" key="2">
    <source>
        <dbReference type="EMBL" id="OOV88919.1"/>
    </source>
</evidence>
<name>A0A1T1HGD0_OCELI</name>
<comment type="caution">
    <text evidence="2">The sequence shown here is derived from an EMBL/GenBank/DDBJ whole genome shotgun (WGS) entry which is preliminary data.</text>
</comment>
<sequence length="252" mass="28679">MSEMFYGKGSGKQGMAETPKMLDRTLAELKDTQDVRQKKLGFFALLKPMVLLENSYILEQRRWIEALNLSQLTPVQSSQLNSILINYRLMDGSDSLPSDVSALRALVSRLLIRVQPVPVELVLVQAANESAWGRSRFAREGNNLFGQWCFSKGCGLVPNQRSEGAYHEVAVFKSPQLSIRAYLKNLNSFWAYEDFRQARAAEPELKGARLAIYLAEHLKRYSQRGQAYVDELKEMVQVNADLIEQAPDEYLR</sequence>
<accession>A0A1T1HGD0</accession>
<gene>
    <name evidence="2" type="ORF">BTA35_0202040</name>
</gene>
<reference evidence="2" key="1">
    <citation type="submission" date="2017-02" db="EMBL/GenBank/DDBJ databases">
        <title>Draft Genome Sequence of the Salt Water Bacterium Oceanospirillum linum ATCC 11336.</title>
        <authorList>
            <person name="Trachtenberg A.M."/>
            <person name="Carney J.G."/>
            <person name="Linnane J.D."/>
            <person name="Rheaume B.A."/>
            <person name="Pitts N.L."/>
            <person name="Mykles D.L."/>
            <person name="Maclea K.S."/>
        </authorList>
    </citation>
    <scope>NUCLEOTIDE SEQUENCE [LARGE SCALE GENOMIC DNA]</scope>
    <source>
        <strain evidence="2">ATCC 11336</strain>
    </source>
</reference>
<dbReference type="PANTHER" id="PTHR40572:SF1">
    <property type="entry name" value="PROTEIN BAX"/>
    <property type="match status" value="1"/>
</dbReference>
<protein>
    <recommendedName>
        <fullName evidence="1">Mannosyl-glycoprotein endo-beta-N-acetylglucosamidase-like domain-containing protein</fullName>
    </recommendedName>
</protein>
<dbReference type="STRING" id="966.BTA35_0202040"/>